<keyword evidence="2" id="KW-0560">Oxidoreductase</keyword>
<keyword evidence="6" id="KW-1185">Reference proteome</keyword>
<dbReference type="PANTHER" id="PTHR30041">
    <property type="entry name" value="ARSENATE REDUCTASE"/>
    <property type="match status" value="1"/>
</dbReference>
<dbReference type="PATRIC" id="fig|1224164.3.peg.1036"/>
<evidence type="ECO:0000256" key="4">
    <source>
        <dbReference type="PROSITE-ProRule" id="PRU01282"/>
    </source>
</evidence>
<dbReference type="InterPro" id="IPR036249">
    <property type="entry name" value="Thioredoxin-like_sf"/>
</dbReference>
<dbReference type="SUPFAM" id="SSF52833">
    <property type="entry name" value="Thioredoxin-like"/>
    <property type="match status" value="1"/>
</dbReference>
<proteinExistence type="inferred from homology"/>
<dbReference type="GO" id="GO:0008794">
    <property type="term" value="F:arsenate reductase (glutaredoxin) activity"/>
    <property type="evidence" value="ECO:0007669"/>
    <property type="project" value="UniProtKB-EC"/>
</dbReference>
<dbReference type="PANTHER" id="PTHR30041:SF5">
    <property type="entry name" value="ARSENATE REDUCTASE-RELATED"/>
    <property type="match status" value="1"/>
</dbReference>
<organism evidence="5 6">
    <name type="scientific">Corynebacterium vitaeruminis DSM 20294</name>
    <dbReference type="NCBI Taxonomy" id="1224164"/>
    <lineage>
        <taxon>Bacteria</taxon>
        <taxon>Bacillati</taxon>
        <taxon>Actinomycetota</taxon>
        <taxon>Actinomycetes</taxon>
        <taxon>Mycobacteriales</taxon>
        <taxon>Corynebacteriaceae</taxon>
        <taxon>Corynebacterium</taxon>
    </lineage>
</organism>
<dbReference type="Proteomes" id="UP000019222">
    <property type="component" value="Chromosome"/>
</dbReference>
<evidence type="ECO:0000313" key="6">
    <source>
        <dbReference type="Proteomes" id="UP000019222"/>
    </source>
</evidence>
<name>W5Y0I6_9CORY</name>
<dbReference type="EMBL" id="CP004353">
    <property type="protein sequence ID" value="AHI22429.1"/>
    <property type="molecule type" value="Genomic_DNA"/>
</dbReference>
<reference evidence="5 6" key="1">
    <citation type="submission" date="2013-02" db="EMBL/GenBank/DDBJ databases">
        <title>The complete genome sequence of Corynebacterium vitaeruminis DSM 20294.</title>
        <authorList>
            <person name="Ruckert C."/>
            <person name="Albersmeier A."/>
            <person name="Kalinowski J."/>
        </authorList>
    </citation>
    <scope>NUCLEOTIDE SEQUENCE [LARGE SCALE GENOMIC DNA]</scope>
    <source>
        <strain evidence="6">ATCC 10234</strain>
    </source>
</reference>
<gene>
    <name evidence="5" type="ORF">B843_05200</name>
</gene>
<dbReference type="eggNOG" id="COG1393">
    <property type="taxonomic scope" value="Bacteria"/>
</dbReference>
<dbReference type="STRING" id="1224164.B843_05200"/>
<dbReference type="NCBIfam" id="TIGR00014">
    <property type="entry name" value="arsC"/>
    <property type="match status" value="1"/>
</dbReference>
<dbReference type="GO" id="GO:0046685">
    <property type="term" value="P:response to arsenic-containing substance"/>
    <property type="evidence" value="ECO:0007669"/>
    <property type="project" value="TreeGrafter"/>
</dbReference>
<evidence type="ECO:0000256" key="2">
    <source>
        <dbReference type="ARBA" id="ARBA00023002"/>
    </source>
</evidence>
<protein>
    <recommendedName>
        <fullName evidence="3">arsenate reductase (glutathione/glutaredoxin)</fullName>
        <ecNumber evidence="3">1.20.4.1</ecNumber>
    </recommendedName>
</protein>
<evidence type="ECO:0000256" key="3">
    <source>
        <dbReference type="ARBA" id="ARBA00038969"/>
    </source>
</evidence>
<dbReference type="InterPro" id="IPR006660">
    <property type="entry name" value="Arsenate_reductase-like"/>
</dbReference>
<evidence type="ECO:0000256" key="1">
    <source>
        <dbReference type="ARBA" id="ARBA00007198"/>
    </source>
</evidence>
<dbReference type="CDD" id="cd03034">
    <property type="entry name" value="ArsC_ArsC"/>
    <property type="match status" value="1"/>
</dbReference>
<dbReference type="EC" id="1.20.4.1" evidence="3"/>
<dbReference type="InterPro" id="IPR006659">
    <property type="entry name" value="Arsenate_reductase"/>
</dbReference>
<dbReference type="AlphaFoldDB" id="W5Y0I6"/>
<comment type="similarity">
    <text evidence="1 4">Belongs to the ArsC family.</text>
</comment>
<sequence>MSISFLSLDPAHAVVYHNSRCSKSRAALAYLADNAPGREVEVIAYLDTPPTKDQLRELIDAMGIPVIAAVRTKEKEFKELGLSKESSDSELLDAMVSHPRLIGRPIVVTEKGVRIARPTEAIEEIL</sequence>
<dbReference type="RefSeq" id="WP_025252464.1">
    <property type="nucleotide sequence ID" value="NZ_CP004353.1"/>
</dbReference>
<dbReference type="Pfam" id="PF03960">
    <property type="entry name" value="ArsC"/>
    <property type="match status" value="1"/>
</dbReference>
<accession>W5Y0I6</accession>
<dbReference type="PROSITE" id="PS51353">
    <property type="entry name" value="ARSC"/>
    <property type="match status" value="1"/>
</dbReference>
<dbReference type="HOGENOM" id="CLU_116644_0_1_11"/>
<dbReference type="Gene3D" id="3.40.30.10">
    <property type="entry name" value="Glutaredoxin"/>
    <property type="match status" value="1"/>
</dbReference>
<evidence type="ECO:0000313" key="5">
    <source>
        <dbReference type="EMBL" id="AHI22429.1"/>
    </source>
</evidence>
<dbReference type="KEGG" id="cvt:B843_05200"/>